<evidence type="ECO:0000313" key="2">
    <source>
        <dbReference type="Proteomes" id="UP000292346"/>
    </source>
</evidence>
<protein>
    <submittedName>
        <fullName evidence="1">Uncharacterized protein</fullName>
    </submittedName>
</protein>
<comment type="caution">
    <text evidence="1">The sequence shown here is derived from an EMBL/GenBank/DDBJ whole genome shotgun (WGS) entry which is preliminary data.</text>
</comment>
<keyword evidence="2" id="KW-1185">Reference proteome</keyword>
<dbReference type="EMBL" id="SJJZ01000004">
    <property type="protein sequence ID" value="TCC04142.1"/>
    <property type="molecule type" value="Genomic_DNA"/>
</dbReference>
<reference evidence="1 2" key="1">
    <citation type="submission" date="2019-02" db="EMBL/GenBank/DDBJ databases">
        <title>Kribbella capetownensis sp. nov. and Kribbella speibonae sp. nov., isolated from soil.</title>
        <authorList>
            <person name="Curtis S.M."/>
            <person name="Norton I."/>
            <person name="Everest G.J."/>
            <person name="Meyers P.R."/>
        </authorList>
    </citation>
    <scope>NUCLEOTIDE SEQUENCE [LARGE SCALE GENOMIC DNA]</scope>
    <source>
        <strain evidence="1 2">KCTC 29219</strain>
    </source>
</reference>
<name>A0A4R0H6L9_9ACTN</name>
<dbReference type="OrthoDB" id="9878947at2"/>
<organism evidence="1 2">
    <name type="scientific">Kribbella soli</name>
    <dbReference type="NCBI Taxonomy" id="1124743"/>
    <lineage>
        <taxon>Bacteria</taxon>
        <taxon>Bacillati</taxon>
        <taxon>Actinomycetota</taxon>
        <taxon>Actinomycetes</taxon>
        <taxon>Propionibacteriales</taxon>
        <taxon>Kribbellaceae</taxon>
        <taxon>Kribbella</taxon>
    </lineage>
</organism>
<dbReference type="RefSeq" id="WP_131345138.1">
    <property type="nucleotide sequence ID" value="NZ_SJJZ01000004.1"/>
</dbReference>
<proteinExistence type="predicted"/>
<evidence type="ECO:0000313" key="1">
    <source>
        <dbReference type="EMBL" id="TCC04142.1"/>
    </source>
</evidence>
<gene>
    <name evidence="1" type="ORF">E0H45_34185</name>
</gene>
<dbReference type="Proteomes" id="UP000292346">
    <property type="component" value="Unassembled WGS sequence"/>
</dbReference>
<dbReference type="AlphaFoldDB" id="A0A4R0H6L9"/>
<accession>A0A4R0H6L9</accession>
<sequence length="162" mass="18318">MLNPFEQDWWDAWNLWSALGQGVQLQPLPPPVPLEPGEAAHAVEPCEVQRFDGVRLAFGNSDGYAAAAQWRTIDNGTAVLTRHRVVLLNRYGQQDFGLAAVTRMWTEHDGTVLAYGDTQYKLRVPRPVWFDVMLNHVAFGRRIDLVVPPFVQAAWQRAGLIR</sequence>